<name>A0AAE0T3T5_9BIVA</name>
<reference evidence="8" key="3">
    <citation type="submission" date="2023-05" db="EMBL/GenBank/DDBJ databases">
        <authorList>
            <person name="Smith C.H."/>
        </authorList>
    </citation>
    <scope>NUCLEOTIDE SEQUENCE</scope>
    <source>
        <strain evidence="8">CHS0354</strain>
        <tissue evidence="8">Mantle</tissue>
    </source>
</reference>
<feature type="compositionally biased region" description="Polar residues" evidence="6">
    <location>
        <begin position="18"/>
        <end position="31"/>
    </location>
</feature>
<gene>
    <name evidence="8" type="ORF">CHS0354_015782</name>
</gene>
<dbReference type="GO" id="GO:0016020">
    <property type="term" value="C:membrane"/>
    <property type="evidence" value="ECO:0007669"/>
    <property type="project" value="UniProtKB-SubCell"/>
</dbReference>
<dbReference type="PANTHER" id="PTHR14948:SF44">
    <property type="entry name" value="PROLINE-RICH TRANSMEMBRANE PROTEIN 1-LIKE"/>
    <property type="match status" value="1"/>
</dbReference>
<keyword evidence="3 7" id="KW-0812">Transmembrane</keyword>
<evidence type="ECO:0000256" key="2">
    <source>
        <dbReference type="ARBA" id="ARBA00006843"/>
    </source>
</evidence>
<comment type="similarity">
    <text evidence="2">Belongs to the CD225/Dispanin family.</text>
</comment>
<dbReference type="Proteomes" id="UP001195483">
    <property type="component" value="Unassembled WGS sequence"/>
</dbReference>
<evidence type="ECO:0000256" key="5">
    <source>
        <dbReference type="ARBA" id="ARBA00023136"/>
    </source>
</evidence>
<dbReference type="InterPro" id="IPR007593">
    <property type="entry name" value="CD225/Dispanin_fam"/>
</dbReference>
<comment type="caution">
    <text evidence="8">The sequence shown here is derived from an EMBL/GenBank/DDBJ whole genome shotgun (WGS) entry which is preliminary data.</text>
</comment>
<keyword evidence="5 7" id="KW-0472">Membrane</keyword>
<reference evidence="8" key="1">
    <citation type="journal article" date="2021" name="Genome Biol. Evol.">
        <title>A High-Quality Reference Genome for a Parasitic Bivalve with Doubly Uniparental Inheritance (Bivalvia: Unionida).</title>
        <authorList>
            <person name="Smith C.H."/>
        </authorList>
    </citation>
    <scope>NUCLEOTIDE SEQUENCE</scope>
    <source>
        <strain evidence="8">CHS0354</strain>
    </source>
</reference>
<evidence type="ECO:0000256" key="7">
    <source>
        <dbReference type="SAM" id="Phobius"/>
    </source>
</evidence>
<evidence type="ECO:0000256" key="4">
    <source>
        <dbReference type="ARBA" id="ARBA00022989"/>
    </source>
</evidence>
<reference evidence="8" key="2">
    <citation type="journal article" date="2021" name="Genome Biol. Evol.">
        <title>Developing a high-quality reference genome for a parasitic bivalve with doubly uniparental inheritance (Bivalvia: Unionida).</title>
        <authorList>
            <person name="Smith C.H."/>
        </authorList>
    </citation>
    <scope>NUCLEOTIDE SEQUENCE</scope>
    <source>
        <strain evidence="8">CHS0354</strain>
        <tissue evidence="8">Mantle</tissue>
    </source>
</reference>
<dbReference type="AlphaFoldDB" id="A0AAE0T3T5"/>
<keyword evidence="4 7" id="KW-1133">Transmembrane helix</keyword>
<evidence type="ECO:0000256" key="6">
    <source>
        <dbReference type="SAM" id="MobiDB-lite"/>
    </source>
</evidence>
<evidence type="ECO:0000313" key="8">
    <source>
        <dbReference type="EMBL" id="KAK3603086.1"/>
    </source>
</evidence>
<evidence type="ECO:0000256" key="1">
    <source>
        <dbReference type="ARBA" id="ARBA00004370"/>
    </source>
</evidence>
<dbReference type="PANTHER" id="PTHR14948">
    <property type="entry name" value="NG5"/>
    <property type="match status" value="1"/>
</dbReference>
<organism evidence="8 9">
    <name type="scientific">Potamilus streckersoni</name>
    <dbReference type="NCBI Taxonomy" id="2493646"/>
    <lineage>
        <taxon>Eukaryota</taxon>
        <taxon>Metazoa</taxon>
        <taxon>Spiralia</taxon>
        <taxon>Lophotrochozoa</taxon>
        <taxon>Mollusca</taxon>
        <taxon>Bivalvia</taxon>
        <taxon>Autobranchia</taxon>
        <taxon>Heteroconchia</taxon>
        <taxon>Palaeoheterodonta</taxon>
        <taxon>Unionida</taxon>
        <taxon>Unionoidea</taxon>
        <taxon>Unionidae</taxon>
        <taxon>Ambleminae</taxon>
        <taxon>Lampsilini</taxon>
        <taxon>Potamilus</taxon>
    </lineage>
</organism>
<protein>
    <submittedName>
        <fullName evidence="8">Uncharacterized protein</fullName>
    </submittedName>
</protein>
<dbReference type="InterPro" id="IPR051423">
    <property type="entry name" value="CD225/Dispanin"/>
</dbReference>
<evidence type="ECO:0000256" key="3">
    <source>
        <dbReference type="ARBA" id="ARBA00022692"/>
    </source>
</evidence>
<dbReference type="EMBL" id="JAEAOA010000982">
    <property type="protein sequence ID" value="KAK3603086.1"/>
    <property type="molecule type" value="Genomic_DNA"/>
</dbReference>
<proteinExistence type="inferred from homology"/>
<feature type="region of interest" description="Disordered" evidence="6">
    <location>
        <begin position="1"/>
        <end position="31"/>
    </location>
</feature>
<accession>A0AAE0T3T5</accession>
<feature type="transmembrane region" description="Helical" evidence="7">
    <location>
        <begin position="98"/>
        <end position="119"/>
    </location>
</feature>
<evidence type="ECO:0000313" key="9">
    <source>
        <dbReference type="Proteomes" id="UP001195483"/>
    </source>
</evidence>
<comment type="subcellular location">
    <subcellularLocation>
        <location evidence="1">Membrane</location>
    </subcellularLocation>
</comment>
<feature type="transmembrane region" description="Helical" evidence="7">
    <location>
        <begin position="139"/>
        <end position="160"/>
    </location>
</feature>
<keyword evidence="9" id="KW-1185">Reference proteome</keyword>
<dbReference type="Pfam" id="PF04505">
    <property type="entry name" value="CD225"/>
    <property type="match status" value="1"/>
</dbReference>
<sequence>MEQESHAVIYNEEPSAPPTYSQSQKYGQSGAYDQSQGYAHFQGQCQPGGRDKTRENMHSKVYEQQAGPEIITRQNNVAHATPRTFVVTSRERPPDQSVLAWFVCLCCFWPTGILAIIYASQANNEVGNEAWKKYRLAMVFIIASFLCGLTGIAFGIWRVVSLVNS</sequence>